<evidence type="ECO:0000259" key="9">
    <source>
        <dbReference type="Pfam" id="PF11973"/>
    </source>
</evidence>
<gene>
    <name evidence="11" type="ORF">SAMN05421759_11264</name>
</gene>
<keyword evidence="7" id="KW-0739">Sodium transport</keyword>
<dbReference type="InterPro" id="IPR008703">
    <property type="entry name" value="NqrA"/>
</dbReference>
<reference evidence="12" key="1">
    <citation type="submission" date="2017-01" db="EMBL/GenBank/DDBJ databases">
        <authorList>
            <person name="Varghese N."/>
            <person name="Submissions S."/>
        </authorList>
    </citation>
    <scope>NUCLEOTIDE SEQUENCE [LARGE SCALE GENOMIC DNA]</scope>
    <source>
        <strain evidence="12">DSM 29430</strain>
    </source>
</reference>
<evidence type="ECO:0000256" key="7">
    <source>
        <dbReference type="ARBA" id="ARBA00023201"/>
    </source>
</evidence>
<keyword evidence="3" id="KW-0520">NAD</keyword>
<organism evidence="11 12">
    <name type="scientific">Roseivivax lentus</name>
    <dbReference type="NCBI Taxonomy" id="633194"/>
    <lineage>
        <taxon>Bacteria</taxon>
        <taxon>Pseudomonadati</taxon>
        <taxon>Pseudomonadota</taxon>
        <taxon>Alphaproteobacteria</taxon>
        <taxon>Rhodobacterales</taxon>
        <taxon>Roseobacteraceae</taxon>
        <taxon>Roseivivax</taxon>
    </lineage>
</organism>
<evidence type="ECO:0000313" key="11">
    <source>
        <dbReference type="EMBL" id="SIT05178.1"/>
    </source>
</evidence>
<dbReference type="AlphaFoldDB" id="A0A1N7P3N3"/>
<evidence type="ECO:0000313" key="12">
    <source>
        <dbReference type="Proteomes" id="UP000186684"/>
    </source>
</evidence>
<keyword evidence="6 11" id="KW-0830">Ubiquinone</keyword>
<dbReference type="STRING" id="633194.SAMN05421759_11264"/>
<evidence type="ECO:0000256" key="5">
    <source>
        <dbReference type="ARBA" id="ARBA00023065"/>
    </source>
</evidence>
<evidence type="ECO:0000259" key="8">
    <source>
        <dbReference type="Pfam" id="PF05896"/>
    </source>
</evidence>
<protein>
    <submittedName>
        <fullName evidence="11">Na+-transporting NADH:ubiquinone oxidoreductase subunit A</fullName>
    </submittedName>
</protein>
<evidence type="ECO:0000256" key="2">
    <source>
        <dbReference type="ARBA" id="ARBA00022967"/>
    </source>
</evidence>
<feature type="domain" description="Na(+)-translocating NADH-quinone reductase subunit A C-terminal" evidence="9">
    <location>
        <begin position="264"/>
        <end position="309"/>
    </location>
</feature>
<keyword evidence="2" id="KW-1278">Translocase</keyword>
<dbReference type="InterPro" id="IPR022615">
    <property type="entry name" value="NqrA_C_domain"/>
</dbReference>
<dbReference type="InterPro" id="IPR056148">
    <property type="entry name" value="NQRA_2nd"/>
</dbReference>
<feature type="domain" description="NqrA second alpha/beta" evidence="10">
    <location>
        <begin position="115"/>
        <end position="255"/>
    </location>
</feature>
<dbReference type="PANTHER" id="PTHR37839:SF1">
    <property type="entry name" value="NA(+)-TRANSLOCATING NADH-QUINONE REDUCTASE SUBUNIT A"/>
    <property type="match status" value="1"/>
</dbReference>
<keyword evidence="12" id="KW-1185">Reference proteome</keyword>
<keyword evidence="1" id="KW-0813">Transport</keyword>
<evidence type="ECO:0000256" key="3">
    <source>
        <dbReference type="ARBA" id="ARBA00023027"/>
    </source>
</evidence>
<dbReference type="GO" id="GO:0006814">
    <property type="term" value="P:sodium ion transport"/>
    <property type="evidence" value="ECO:0007669"/>
    <property type="project" value="UniProtKB-KW"/>
</dbReference>
<dbReference type="PANTHER" id="PTHR37839">
    <property type="entry name" value="NA(+)-TRANSLOCATING NADH-QUINONE REDUCTASE SUBUNIT A"/>
    <property type="match status" value="1"/>
</dbReference>
<evidence type="ECO:0000256" key="1">
    <source>
        <dbReference type="ARBA" id="ARBA00022448"/>
    </source>
</evidence>
<dbReference type="GO" id="GO:0016655">
    <property type="term" value="F:oxidoreductase activity, acting on NAD(P)H, quinone or similar compound as acceptor"/>
    <property type="evidence" value="ECO:0007669"/>
    <property type="project" value="InterPro"/>
</dbReference>
<evidence type="ECO:0000256" key="4">
    <source>
        <dbReference type="ARBA" id="ARBA00023053"/>
    </source>
</evidence>
<dbReference type="EMBL" id="FTOQ01000012">
    <property type="protein sequence ID" value="SIT05178.1"/>
    <property type="molecule type" value="Genomic_DNA"/>
</dbReference>
<dbReference type="Pfam" id="PF05896">
    <property type="entry name" value="NQRA_N"/>
    <property type="match status" value="1"/>
</dbReference>
<evidence type="ECO:0000256" key="6">
    <source>
        <dbReference type="ARBA" id="ARBA00023075"/>
    </source>
</evidence>
<evidence type="ECO:0000259" key="10">
    <source>
        <dbReference type="Pfam" id="PF24836"/>
    </source>
</evidence>
<proteinExistence type="predicted"/>
<dbReference type="Pfam" id="PF24836">
    <property type="entry name" value="NQRA_2nd"/>
    <property type="match status" value="1"/>
</dbReference>
<feature type="domain" description="NqrA N-terminal barrel-sandwich hybrid" evidence="8">
    <location>
        <begin position="28"/>
        <end position="86"/>
    </location>
</feature>
<accession>A0A1N7P3N3</accession>
<keyword evidence="5" id="KW-0406">Ion transport</keyword>
<keyword evidence="4" id="KW-0915">Sodium</keyword>
<dbReference type="InterPro" id="IPR056147">
    <property type="entry name" value="NQRA_N"/>
</dbReference>
<dbReference type="Pfam" id="PF11973">
    <property type="entry name" value="NQRA_SLBB"/>
    <property type="match status" value="1"/>
</dbReference>
<name>A0A1N7P3N3_9RHOB</name>
<sequence>MVFHASGTGLMPDIPSPAEMPGIDEVVTEEAAVQTPAGSELRVTALVREGDFVPRGKPVACLRHQPDICFVAPISGRVARIALDPGSKLSRIVLFREGDARAEHDIRQADTPSGMRRLMQTAGLWPWLRRRPFGGMPRHDERPAAIMVMAADTRPLASDPRRALEGREDDLARGMAALATLTDGPVFLLQSKGLDLVENARDQTRIRKVICGARHPQGAAGIRLHQLCPAGLDTPVWDIHAEDTAALGTLLRTGILPMARLVRIAGPALREARSVRTHFGADLRQLTHRLVAPGPHSVISGSALDGHTAQWLAPRHRQVTVLPRDTGPVQRHWLRAALTRSATGTPAIPTAALSRAFGDTLPVMPFIRALGAGDDETAMKLGVLSLLEEDVALADYILSADGALKAQLRGMLDRIQREFAA</sequence>
<dbReference type="Proteomes" id="UP000186684">
    <property type="component" value="Unassembled WGS sequence"/>
</dbReference>